<organism evidence="2">
    <name type="scientific">marine metagenome</name>
    <dbReference type="NCBI Taxonomy" id="408172"/>
    <lineage>
        <taxon>unclassified sequences</taxon>
        <taxon>metagenomes</taxon>
        <taxon>ecological metagenomes</taxon>
    </lineage>
</organism>
<dbReference type="EMBL" id="UINC01124141">
    <property type="protein sequence ID" value="SVD01085.1"/>
    <property type="molecule type" value="Genomic_DNA"/>
</dbReference>
<evidence type="ECO:0008006" key="3">
    <source>
        <dbReference type="Google" id="ProtNLM"/>
    </source>
</evidence>
<dbReference type="Pfam" id="PF00815">
    <property type="entry name" value="Histidinol_dh"/>
    <property type="match status" value="1"/>
</dbReference>
<dbReference type="AlphaFoldDB" id="A0A382RV82"/>
<reference evidence="2" key="1">
    <citation type="submission" date="2018-05" db="EMBL/GenBank/DDBJ databases">
        <authorList>
            <person name="Lanie J.A."/>
            <person name="Ng W.-L."/>
            <person name="Kazmierczak K.M."/>
            <person name="Andrzejewski T.M."/>
            <person name="Davidsen T.M."/>
            <person name="Wayne K.J."/>
            <person name="Tettelin H."/>
            <person name="Glass J.I."/>
            <person name="Rusch D."/>
            <person name="Podicherti R."/>
            <person name="Tsui H.-C.T."/>
            <person name="Winkler M.E."/>
        </authorList>
    </citation>
    <scope>NUCLEOTIDE SEQUENCE</scope>
</reference>
<feature type="non-terminal residue" evidence="2">
    <location>
        <position position="1"/>
    </location>
</feature>
<dbReference type="GO" id="GO:0000105">
    <property type="term" value="P:L-histidine biosynthetic process"/>
    <property type="evidence" value="ECO:0007669"/>
    <property type="project" value="TreeGrafter"/>
</dbReference>
<gene>
    <name evidence="2" type="ORF">METZ01_LOCUS353939</name>
</gene>
<proteinExistence type="predicted"/>
<sequence>YTAESLGDYCAGPSHVLPTSGTAKFSSVLGVYDFQKRSSVINCSPAGAKKLAITAAELARNENLEAHALSAEYRLEETFNSDKP</sequence>
<dbReference type="InterPro" id="IPR016161">
    <property type="entry name" value="Ald_DH/histidinol_DH"/>
</dbReference>
<dbReference type="Gene3D" id="1.20.5.1300">
    <property type="match status" value="1"/>
</dbReference>
<dbReference type="InterPro" id="IPR012131">
    <property type="entry name" value="Hstdl_DH"/>
</dbReference>
<dbReference type="GO" id="GO:0046872">
    <property type="term" value="F:metal ion binding"/>
    <property type="evidence" value="ECO:0007669"/>
    <property type="project" value="InterPro"/>
</dbReference>
<accession>A0A382RV82</accession>
<dbReference type="SUPFAM" id="SSF53720">
    <property type="entry name" value="ALDH-like"/>
    <property type="match status" value="1"/>
</dbReference>
<dbReference type="PANTHER" id="PTHR21256:SF2">
    <property type="entry name" value="HISTIDINE BIOSYNTHESIS TRIFUNCTIONAL PROTEIN"/>
    <property type="match status" value="1"/>
</dbReference>
<dbReference type="PANTHER" id="PTHR21256">
    <property type="entry name" value="HISTIDINOL DEHYDROGENASE HDH"/>
    <property type="match status" value="1"/>
</dbReference>
<name>A0A382RV82_9ZZZZ</name>
<dbReference type="GO" id="GO:0004399">
    <property type="term" value="F:histidinol dehydrogenase activity"/>
    <property type="evidence" value="ECO:0007669"/>
    <property type="project" value="TreeGrafter"/>
</dbReference>
<protein>
    <recommendedName>
        <fullName evidence="3">Histidinol dehydrogenase</fullName>
    </recommendedName>
</protein>
<dbReference type="GO" id="GO:0005829">
    <property type="term" value="C:cytosol"/>
    <property type="evidence" value="ECO:0007669"/>
    <property type="project" value="TreeGrafter"/>
</dbReference>
<keyword evidence="1" id="KW-0560">Oxidoreductase</keyword>
<evidence type="ECO:0000313" key="2">
    <source>
        <dbReference type="EMBL" id="SVD01085.1"/>
    </source>
</evidence>
<evidence type="ECO:0000256" key="1">
    <source>
        <dbReference type="ARBA" id="ARBA00023002"/>
    </source>
</evidence>
<dbReference type="GO" id="GO:0051287">
    <property type="term" value="F:NAD binding"/>
    <property type="evidence" value="ECO:0007669"/>
    <property type="project" value="InterPro"/>
</dbReference>